<dbReference type="InterPro" id="IPR050570">
    <property type="entry name" value="Cell_wall_metabolism_enzyme"/>
</dbReference>
<comment type="caution">
    <text evidence="3">The sequence shown here is derived from an EMBL/GenBank/DDBJ whole genome shotgun (WGS) entry which is preliminary data.</text>
</comment>
<evidence type="ECO:0000313" key="4">
    <source>
        <dbReference type="Proteomes" id="UP000769484"/>
    </source>
</evidence>
<keyword evidence="1" id="KW-0732">Signal</keyword>
<organism evidence="3 4">
    <name type="scientific">Rothia dentocariosa</name>
    <dbReference type="NCBI Taxonomy" id="2047"/>
    <lineage>
        <taxon>Bacteria</taxon>
        <taxon>Bacillati</taxon>
        <taxon>Actinomycetota</taxon>
        <taxon>Actinomycetes</taxon>
        <taxon>Micrococcales</taxon>
        <taxon>Micrococcaceae</taxon>
        <taxon>Rothia</taxon>
    </lineage>
</organism>
<dbReference type="InterPro" id="IPR016047">
    <property type="entry name" value="M23ase_b-sheet_dom"/>
</dbReference>
<dbReference type="Pfam" id="PF01551">
    <property type="entry name" value="Peptidase_M23"/>
    <property type="match status" value="1"/>
</dbReference>
<dbReference type="PANTHER" id="PTHR21666">
    <property type="entry name" value="PEPTIDASE-RELATED"/>
    <property type="match status" value="1"/>
</dbReference>
<evidence type="ECO:0000256" key="1">
    <source>
        <dbReference type="ARBA" id="ARBA00022729"/>
    </source>
</evidence>
<dbReference type="EMBL" id="JABZXJ010000001">
    <property type="protein sequence ID" value="MBF1648537.1"/>
    <property type="molecule type" value="Genomic_DNA"/>
</dbReference>
<dbReference type="Proteomes" id="UP000769484">
    <property type="component" value="Unassembled WGS sequence"/>
</dbReference>
<accession>A0A5F0MB05</accession>
<protein>
    <submittedName>
        <fullName evidence="3">M23 family metallopeptidase</fullName>
    </submittedName>
</protein>
<evidence type="ECO:0000259" key="2">
    <source>
        <dbReference type="Pfam" id="PF01551"/>
    </source>
</evidence>
<sequence>MICDWLGAWMHRAGLAAQARIFTMSRQHFVSALRRTPLFLLACWRSGRPIKVRVPSPIFLRVLTIQIIVLTAALSLGLGPHVSGIKYRHGPLQIMHTSARSWISPISGKPHVIHAFIKPSQRWSAGHRGVDLEVTEQDQVRAPAPGTIVFSGTVVDRQVVVIEHPNGYRSSFEPVTDPLPVGTHVQAGQVIARVDAHPAKPRCSTICLYWSVRRGGDHKNGSGKNAEYINPMLLLGPAEPTILLPVDESFKA</sequence>
<dbReference type="SUPFAM" id="SSF51261">
    <property type="entry name" value="Duplicated hybrid motif"/>
    <property type="match status" value="1"/>
</dbReference>
<name>A0A5F0MB05_9MICC</name>
<dbReference type="AlphaFoldDB" id="A0A5F0MB05"/>
<dbReference type="GO" id="GO:0004222">
    <property type="term" value="F:metalloendopeptidase activity"/>
    <property type="evidence" value="ECO:0007669"/>
    <property type="project" value="TreeGrafter"/>
</dbReference>
<dbReference type="Gene3D" id="2.70.70.10">
    <property type="entry name" value="Glucose Permease (Domain IIA)"/>
    <property type="match status" value="1"/>
</dbReference>
<dbReference type="CDD" id="cd12797">
    <property type="entry name" value="M23_peptidase"/>
    <property type="match status" value="1"/>
</dbReference>
<dbReference type="InterPro" id="IPR011055">
    <property type="entry name" value="Dup_hybrid_motif"/>
</dbReference>
<gene>
    <name evidence="3" type="ORF">HXO56_00285</name>
</gene>
<feature type="domain" description="M23ase beta-sheet core" evidence="2">
    <location>
        <begin position="126"/>
        <end position="219"/>
    </location>
</feature>
<reference evidence="3" key="1">
    <citation type="submission" date="2020-04" db="EMBL/GenBank/DDBJ databases">
        <title>Deep metagenomics examines the oral microbiome during advanced dental caries in children, revealing novel taxa and co-occurrences with host molecules.</title>
        <authorList>
            <person name="Baker J.L."/>
            <person name="Morton J.T."/>
            <person name="Dinis M."/>
            <person name="Alvarez R."/>
            <person name="Tran N.C."/>
            <person name="Knight R."/>
            <person name="Edlund A."/>
        </authorList>
    </citation>
    <scope>NUCLEOTIDE SEQUENCE</scope>
    <source>
        <strain evidence="3">JCVI_47_bin.4</strain>
    </source>
</reference>
<dbReference type="PANTHER" id="PTHR21666:SF289">
    <property type="entry name" value="L-ALA--D-GLU ENDOPEPTIDASE"/>
    <property type="match status" value="1"/>
</dbReference>
<proteinExistence type="predicted"/>
<evidence type="ECO:0000313" key="3">
    <source>
        <dbReference type="EMBL" id="MBF1648537.1"/>
    </source>
</evidence>